<proteinExistence type="predicted"/>
<evidence type="ECO:0000313" key="1">
    <source>
        <dbReference type="EMBL" id="EPS59238.1"/>
    </source>
</evidence>
<feature type="non-terminal residue" evidence="1">
    <location>
        <position position="1"/>
    </location>
</feature>
<name>S8D947_9LAMI</name>
<reference evidence="1 2" key="1">
    <citation type="journal article" date="2013" name="BMC Genomics">
        <title>The miniature genome of a carnivorous plant Genlisea aurea contains a low number of genes and short non-coding sequences.</title>
        <authorList>
            <person name="Leushkin E.V."/>
            <person name="Sutormin R.A."/>
            <person name="Nabieva E.R."/>
            <person name="Penin A.A."/>
            <person name="Kondrashov A.S."/>
            <person name="Logacheva M.D."/>
        </authorList>
    </citation>
    <scope>NUCLEOTIDE SEQUENCE [LARGE SCALE GENOMIC DNA]</scope>
</reference>
<dbReference type="EMBL" id="AUSU01008532">
    <property type="protein sequence ID" value="EPS59238.1"/>
    <property type="molecule type" value="Genomic_DNA"/>
</dbReference>
<sequence>GNRSSKLKQCKLDARREQWLSQVKNKSGVSEATNVGWEMNGNLGYLENERSLPLEKLELKLTDHKLLHVTGSSDH</sequence>
<keyword evidence="2" id="KW-1185">Reference proteome</keyword>
<dbReference type="AlphaFoldDB" id="S8D947"/>
<accession>S8D947</accession>
<organism evidence="1 2">
    <name type="scientific">Genlisea aurea</name>
    <dbReference type="NCBI Taxonomy" id="192259"/>
    <lineage>
        <taxon>Eukaryota</taxon>
        <taxon>Viridiplantae</taxon>
        <taxon>Streptophyta</taxon>
        <taxon>Embryophyta</taxon>
        <taxon>Tracheophyta</taxon>
        <taxon>Spermatophyta</taxon>
        <taxon>Magnoliopsida</taxon>
        <taxon>eudicotyledons</taxon>
        <taxon>Gunneridae</taxon>
        <taxon>Pentapetalae</taxon>
        <taxon>asterids</taxon>
        <taxon>lamiids</taxon>
        <taxon>Lamiales</taxon>
        <taxon>Lentibulariaceae</taxon>
        <taxon>Genlisea</taxon>
    </lineage>
</organism>
<gene>
    <name evidence="1" type="ORF">M569_15572</name>
</gene>
<protein>
    <submittedName>
        <fullName evidence="1">Uncharacterized protein</fullName>
    </submittedName>
</protein>
<comment type="caution">
    <text evidence="1">The sequence shown here is derived from an EMBL/GenBank/DDBJ whole genome shotgun (WGS) entry which is preliminary data.</text>
</comment>
<feature type="non-terminal residue" evidence="1">
    <location>
        <position position="75"/>
    </location>
</feature>
<evidence type="ECO:0000313" key="2">
    <source>
        <dbReference type="Proteomes" id="UP000015453"/>
    </source>
</evidence>
<dbReference type="Proteomes" id="UP000015453">
    <property type="component" value="Unassembled WGS sequence"/>
</dbReference>
<dbReference type="OrthoDB" id="1923159at2759"/>